<accession>A0AAJ0ED58</accession>
<comment type="caution">
    <text evidence="1">The sequence shown here is derived from an EMBL/GenBank/DDBJ whole genome shotgun (WGS) entry which is preliminary data.</text>
</comment>
<dbReference type="PANTHER" id="PTHR33112">
    <property type="entry name" value="DOMAIN PROTEIN, PUTATIVE-RELATED"/>
    <property type="match status" value="1"/>
</dbReference>
<reference evidence="1" key="1">
    <citation type="submission" date="2021-06" db="EMBL/GenBank/DDBJ databases">
        <title>Comparative genomics, transcriptomics and evolutionary studies reveal genomic signatures of adaptation to plant cell wall in hemibiotrophic fungi.</title>
        <authorList>
            <consortium name="DOE Joint Genome Institute"/>
            <person name="Baroncelli R."/>
            <person name="Diaz J.F."/>
            <person name="Benocci T."/>
            <person name="Peng M."/>
            <person name="Battaglia E."/>
            <person name="Haridas S."/>
            <person name="Andreopoulos W."/>
            <person name="Labutti K."/>
            <person name="Pangilinan J."/>
            <person name="Floch G.L."/>
            <person name="Makela M.R."/>
            <person name="Henrissat B."/>
            <person name="Grigoriev I.V."/>
            <person name="Crouch J.A."/>
            <person name="De Vries R.P."/>
            <person name="Sukno S.A."/>
            <person name="Thon M.R."/>
        </authorList>
    </citation>
    <scope>NUCLEOTIDE SEQUENCE</scope>
    <source>
        <strain evidence="1">CBS 102054</strain>
    </source>
</reference>
<dbReference type="EMBL" id="JAHMHQ010000014">
    <property type="protein sequence ID" value="KAK1634704.1"/>
    <property type="molecule type" value="Genomic_DNA"/>
</dbReference>
<evidence type="ECO:0000313" key="1">
    <source>
        <dbReference type="EMBL" id="KAK1634704.1"/>
    </source>
</evidence>
<evidence type="ECO:0008006" key="3">
    <source>
        <dbReference type="Google" id="ProtNLM"/>
    </source>
</evidence>
<keyword evidence="2" id="KW-1185">Reference proteome</keyword>
<sequence length="435" mass="49911">MQLMLFGNSVYDTSGSMLFVSSKREITWPTGNTNRSSWIRCTHTHSATCPLCLHWTVHIPYFNDRDTDACRLPLIHQAIRGQATPASLVDGLFWAEEVRRGHVNTRAWVLQELLLSRRVLFFGERQVFWDCRSGRAAEIWLLNTPVEDSYEGPRIEDLQLDHGRTRGEAEDTRKAYDCWSNIVSTYTRCNITFPSDRMIALSAVAKEMKEVLGDDYIAGMWRRYLESELLWRVLTVPDSPSSLPKTYRAPSWSWAAADGAVIAGWPYTRNSPLIEVEDFHIEYVTGDKTGLISGGWLRLWGKLKPMKLFRYEGPRSRDNDHDGQVWNIVVNGLNTKEGQVQNVVELDMFHNNFDEQNNKSFLYCMPAKWHEVGVIDSETREVSGKMSMYELSLLLFELQDSEGQLFRRLGIARISVGSTKEDFVIQQEGESGYPC</sequence>
<organism evidence="1 2">
    <name type="scientific">Colletotrichum phormii</name>
    <dbReference type="NCBI Taxonomy" id="359342"/>
    <lineage>
        <taxon>Eukaryota</taxon>
        <taxon>Fungi</taxon>
        <taxon>Dikarya</taxon>
        <taxon>Ascomycota</taxon>
        <taxon>Pezizomycotina</taxon>
        <taxon>Sordariomycetes</taxon>
        <taxon>Hypocreomycetidae</taxon>
        <taxon>Glomerellales</taxon>
        <taxon>Glomerellaceae</taxon>
        <taxon>Colletotrichum</taxon>
        <taxon>Colletotrichum acutatum species complex</taxon>
    </lineage>
</organism>
<proteinExistence type="predicted"/>
<gene>
    <name evidence="1" type="ORF">BDP81DRAFT_492821</name>
</gene>
<dbReference type="GeneID" id="85480201"/>
<dbReference type="Proteomes" id="UP001243989">
    <property type="component" value="Unassembled WGS sequence"/>
</dbReference>
<dbReference type="PANTHER" id="PTHR33112:SF16">
    <property type="entry name" value="HETEROKARYON INCOMPATIBILITY DOMAIN-CONTAINING PROTEIN"/>
    <property type="match status" value="1"/>
</dbReference>
<feature type="non-terminal residue" evidence="1">
    <location>
        <position position="435"/>
    </location>
</feature>
<dbReference type="AlphaFoldDB" id="A0AAJ0ED58"/>
<name>A0AAJ0ED58_9PEZI</name>
<protein>
    <recommendedName>
        <fullName evidence="3">Heterokaryon incompatibility domain-containing protein</fullName>
    </recommendedName>
</protein>
<dbReference type="RefSeq" id="XP_060443311.1">
    <property type="nucleotide sequence ID" value="XM_060595339.1"/>
</dbReference>
<evidence type="ECO:0000313" key="2">
    <source>
        <dbReference type="Proteomes" id="UP001243989"/>
    </source>
</evidence>